<accession>A0A7C9KHE9</accession>
<dbReference type="EMBL" id="WHZZ01000006">
    <property type="protein sequence ID" value="MQL49464.1"/>
    <property type="molecule type" value="Genomic_DNA"/>
</dbReference>
<dbReference type="AlphaFoldDB" id="A0A7C9KHE9"/>
<name>A0A7C9KHE9_9GAMM</name>
<dbReference type="Proteomes" id="UP000481739">
    <property type="component" value="Unassembled WGS sequence"/>
</dbReference>
<comment type="caution">
    <text evidence="1">The sequence shown here is derived from an EMBL/GenBank/DDBJ whole genome shotgun (WGS) entry which is preliminary data.</text>
</comment>
<protein>
    <submittedName>
        <fullName evidence="1">Uncharacterized protein</fullName>
    </submittedName>
</protein>
<evidence type="ECO:0000313" key="2">
    <source>
        <dbReference type="Proteomes" id="UP000481739"/>
    </source>
</evidence>
<sequence length="29" mass="3291">MSYSHHNSYFTTILQLTNSGNTPQLLHAN</sequence>
<reference evidence="1 2" key="1">
    <citation type="journal article" date="2019" name="Nature">
        <title>A new antibiotic selectively kills Gram-negative pathogens.</title>
        <authorList>
            <person name="Imai Y."/>
            <person name="Meyer K.J."/>
            <person name="Iinishi A."/>
            <person name="Favre-Godal Q."/>
            <person name="Green R."/>
            <person name="Manuse S."/>
            <person name="Caboni M."/>
            <person name="Mori M."/>
            <person name="Niles S."/>
            <person name="Ghiglieri M."/>
            <person name="Honrao C."/>
            <person name="Ma X."/>
            <person name="Guo J.J."/>
            <person name="Makriyannis A."/>
            <person name="Linares-Otoya L."/>
            <person name="Boehringer N."/>
            <person name="Wuisan Z.G."/>
            <person name="Kaur H."/>
            <person name="Wu R."/>
            <person name="Mateus A."/>
            <person name="Typas A."/>
            <person name="Savitski M.M."/>
            <person name="Espinoza J.L."/>
            <person name="O'Rourke A."/>
            <person name="Nelson K.E."/>
            <person name="Hiller S."/>
            <person name="Noinaj N."/>
            <person name="Schaeberle T.F."/>
            <person name="D'Onofrio A."/>
            <person name="Lewis K."/>
        </authorList>
    </citation>
    <scope>NUCLEOTIDE SEQUENCE [LARGE SCALE GENOMIC DNA]</scope>
    <source>
        <strain evidence="1 2">HGB 1456</strain>
    </source>
</reference>
<proteinExistence type="predicted"/>
<evidence type="ECO:0000313" key="1">
    <source>
        <dbReference type="EMBL" id="MQL49464.1"/>
    </source>
</evidence>
<gene>
    <name evidence="1" type="ORF">GEA64_16550</name>
</gene>
<organism evidence="1 2">
    <name type="scientific">Photorhabdus khanii</name>
    <dbReference type="NCBI Taxonomy" id="1004150"/>
    <lineage>
        <taxon>Bacteria</taxon>
        <taxon>Pseudomonadati</taxon>
        <taxon>Pseudomonadota</taxon>
        <taxon>Gammaproteobacteria</taxon>
        <taxon>Enterobacterales</taxon>
        <taxon>Morganellaceae</taxon>
        <taxon>Photorhabdus</taxon>
    </lineage>
</organism>